<dbReference type="Proteomes" id="UP000271678">
    <property type="component" value="Unassembled WGS sequence"/>
</dbReference>
<keyword evidence="13" id="KW-1185">Reference proteome</keyword>
<feature type="transmembrane region" description="Helical" evidence="9">
    <location>
        <begin position="198"/>
        <end position="215"/>
    </location>
</feature>
<gene>
    <name evidence="9 12" type="primary">secF</name>
    <name evidence="12" type="ORF">EFY87_08525</name>
</gene>
<evidence type="ECO:0000256" key="4">
    <source>
        <dbReference type="ARBA" id="ARBA00022692"/>
    </source>
</evidence>
<dbReference type="InterPro" id="IPR048634">
    <property type="entry name" value="SecD_SecF_C"/>
</dbReference>
<dbReference type="AlphaFoldDB" id="A0A3M9MCG6"/>
<dbReference type="InterPro" id="IPR055344">
    <property type="entry name" value="SecD_SecF_C_bact"/>
</dbReference>
<organism evidence="12 13">
    <name type="scientific">Flexivirga caeni</name>
    <dbReference type="NCBI Taxonomy" id="2294115"/>
    <lineage>
        <taxon>Bacteria</taxon>
        <taxon>Bacillati</taxon>
        <taxon>Actinomycetota</taxon>
        <taxon>Actinomycetes</taxon>
        <taxon>Micrococcales</taxon>
        <taxon>Dermacoccaceae</taxon>
        <taxon>Flexivirga</taxon>
    </lineage>
</organism>
<keyword evidence="5 9" id="KW-0653">Protein transport</keyword>
<dbReference type="InterPro" id="IPR022646">
    <property type="entry name" value="SecD/SecF_CS"/>
</dbReference>
<evidence type="ECO:0000313" key="13">
    <source>
        <dbReference type="Proteomes" id="UP000271678"/>
    </source>
</evidence>
<keyword evidence="6 9" id="KW-1133">Transmembrane helix</keyword>
<dbReference type="PANTHER" id="PTHR30081">
    <property type="entry name" value="PROTEIN-EXPORT MEMBRANE PROTEIN SEC"/>
    <property type="match status" value="1"/>
</dbReference>
<feature type="transmembrane region" description="Helical" evidence="9">
    <location>
        <begin position="284"/>
        <end position="308"/>
    </location>
</feature>
<dbReference type="NCBIfam" id="TIGR00966">
    <property type="entry name" value="transloc_SecF"/>
    <property type="match status" value="1"/>
</dbReference>
<dbReference type="InterPro" id="IPR022645">
    <property type="entry name" value="SecD/SecF_bac"/>
</dbReference>
<dbReference type="OrthoDB" id="9774769at2"/>
<dbReference type="Gene3D" id="1.20.1640.10">
    <property type="entry name" value="Multidrug efflux transporter AcrB transmembrane domain"/>
    <property type="match status" value="1"/>
</dbReference>
<dbReference type="SUPFAM" id="SSF82866">
    <property type="entry name" value="Multidrug efflux transporter AcrB transmembrane domain"/>
    <property type="match status" value="1"/>
</dbReference>
<evidence type="ECO:0000256" key="9">
    <source>
        <dbReference type="HAMAP-Rule" id="MF_01464"/>
    </source>
</evidence>
<dbReference type="GO" id="GO:0065002">
    <property type="term" value="P:intracellular protein transmembrane transport"/>
    <property type="evidence" value="ECO:0007669"/>
    <property type="project" value="UniProtKB-UniRule"/>
</dbReference>
<dbReference type="NCBIfam" id="TIGR00916">
    <property type="entry name" value="2A0604s01"/>
    <property type="match status" value="1"/>
</dbReference>
<protein>
    <recommendedName>
        <fullName evidence="9">Protein-export membrane protein SecF</fullName>
    </recommendedName>
</protein>
<dbReference type="GO" id="GO:0006605">
    <property type="term" value="P:protein targeting"/>
    <property type="evidence" value="ECO:0007669"/>
    <property type="project" value="UniProtKB-UniRule"/>
</dbReference>
<dbReference type="Pfam" id="PF02355">
    <property type="entry name" value="SecD_SecF_C"/>
    <property type="match status" value="1"/>
</dbReference>
<evidence type="ECO:0000256" key="3">
    <source>
        <dbReference type="ARBA" id="ARBA00022475"/>
    </source>
</evidence>
<keyword evidence="8 9" id="KW-0472">Membrane</keyword>
<keyword evidence="4 9" id="KW-0812">Transmembrane</keyword>
<feature type="region of interest" description="Disordered" evidence="10">
    <location>
        <begin position="335"/>
        <end position="354"/>
    </location>
</feature>
<evidence type="ECO:0000256" key="5">
    <source>
        <dbReference type="ARBA" id="ARBA00022927"/>
    </source>
</evidence>
<dbReference type="RefSeq" id="WP_123271047.1">
    <property type="nucleotide sequence ID" value="NZ_RJJQ01000007.1"/>
</dbReference>
<dbReference type="PANTHER" id="PTHR30081:SF8">
    <property type="entry name" value="PROTEIN TRANSLOCASE SUBUNIT SECF"/>
    <property type="match status" value="1"/>
</dbReference>
<proteinExistence type="inferred from homology"/>
<comment type="subcellular location">
    <subcellularLocation>
        <location evidence="1 9">Cell membrane</location>
        <topology evidence="1 9">Multi-pass membrane protein</topology>
    </subcellularLocation>
</comment>
<dbReference type="GO" id="GO:0043952">
    <property type="term" value="P:protein transport by the Sec complex"/>
    <property type="evidence" value="ECO:0007669"/>
    <property type="project" value="UniProtKB-UniRule"/>
</dbReference>
<evidence type="ECO:0000256" key="2">
    <source>
        <dbReference type="ARBA" id="ARBA00022448"/>
    </source>
</evidence>
<feature type="transmembrane region" description="Helical" evidence="9">
    <location>
        <begin position="26"/>
        <end position="44"/>
    </location>
</feature>
<comment type="similarity">
    <text evidence="9">Belongs to the SecD/SecF family. SecF subfamily.</text>
</comment>
<evidence type="ECO:0000256" key="1">
    <source>
        <dbReference type="ARBA" id="ARBA00004651"/>
    </source>
</evidence>
<dbReference type="GO" id="GO:0005886">
    <property type="term" value="C:plasma membrane"/>
    <property type="evidence" value="ECO:0007669"/>
    <property type="project" value="UniProtKB-SubCell"/>
</dbReference>
<feature type="transmembrane region" description="Helical" evidence="9">
    <location>
        <begin position="174"/>
        <end position="192"/>
    </location>
</feature>
<keyword evidence="7 9" id="KW-0811">Translocation</keyword>
<dbReference type="InterPro" id="IPR022813">
    <property type="entry name" value="SecD/SecF_arch_bac"/>
</dbReference>
<keyword evidence="3 9" id="KW-1003">Cell membrane</keyword>
<feature type="transmembrane region" description="Helical" evidence="9">
    <location>
        <begin position="259"/>
        <end position="278"/>
    </location>
</feature>
<accession>A0A3M9MCG6</accession>
<feature type="compositionally biased region" description="Basic and acidic residues" evidence="10">
    <location>
        <begin position="375"/>
        <end position="384"/>
    </location>
</feature>
<feature type="domain" description="Protein export membrane protein SecD/SecF C-terminal" evidence="11">
    <location>
        <begin position="121"/>
        <end position="312"/>
    </location>
</feature>
<dbReference type="Pfam" id="PF07549">
    <property type="entry name" value="Sec_GG"/>
    <property type="match status" value="1"/>
</dbReference>
<evidence type="ECO:0000256" key="6">
    <source>
        <dbReference type="ARBA" id="ARBA00022989"/>
    </source>
</evidence>
<dbReference type="GO" id="GO:0015450">
    <property type="term" value="F:protein-transporting ATPase activity"/>
    <property type="evidence" value="ECO:0007669"/>
    <property type="project" value="InterPro"/>
</dbReference>
<dbReference type="EMBL" id="RJJQ01000007">
    <property type="protein sequence ID" value="RNI22847.1"/>
    <property type="molecule type" value="Genomic_DNA"/>
</dbReference>
<feature type="region of interest" description="Disordered" evidence="10">
    <location>
        <begin position="365"/>
        <end position="384"/>
    </location>
</feature>
<dbReference type="HAMAP" id="MF_01464_B">
    <property type="entry name" value="SecF_B"/>
    <property type="match status" value="1"/>
</dbReference>
<name>A0A3M9MCG6_9MICO</name>
<evidence type="ECO:0000256" key="7">
    <source>
        <dbReference type="ARBA" id="ARBA00023010"/>
    </source>
</evidence>
<feature type="transmembrane region" description="Helical" evidence="9">
    <location>
        <begin position="148"/>
        <end position="167"/>
    </location>
</feature>
<dbReference type="PRINTS" id="PR01755">
    <property type="entry name" value="SECFTRNLCASE"/>
</dbReference>
<reference evidence="12 13" key="1">
    <citation type="submission" date="2018-11" db="EMBL/GenBank/DDBJ databases">
        <title>Draft genome of Simplicispira Flexivirga sp. BO-16.</title>
        <authorList>
            <person name="Im W.T."/>
        </authorList>
    </citation>
    <scope>NUCLEOTIDE SEQUENCE [LARGE SCALE GENOMIC DNA]</scope>
    <source>
        <strain evidence="12 13">BO-16</strain>
    </source>
</reference>
<evidence type="ECO:0000256" key="10">
    <source>
        <dbReference type="SAM" id="MobiDB-lite"/>
    </source>
</evidence>
<evidence type="ECO:0000256" key="8">
    <source>
        <dbReference type="ARBA" id="ARBA00023136"/>
    </source>
</evidence>
<keyword evidence="2 9" id="KW-0813">Transport</keyword>
<evidence type="ECO:0000313" key="12">
    <source>
        <dbReference type="EMBL" id="RNI22847.1"/>
    </source>
</evidence>
<sequence length="384" mass="41408">MASFAQFGNDLYTGRRQINFIGRRRTWYLLTAVLLVIAAIGIFGRGLNFSLEFKGGSQVSVAQVKDTSNFDQRARTAVQKAVGSDENLEVTKAGASTIEVQSKKLGNGTSTDTDKVATALAKEFGVGANSVTTQFIGPSWGSSVTHKAIQALIVFLLLLAILLSVYFRTWTMAAAALIALVHDLFFTVGIYALTGIEISPATMIGFLTILGYSIYDTVVVFDKVRENTDEAIRQGNRTYAQAANYAVNQTLVRSINTSVVALLPITAIMVVGIFLLGPGTLLDLALALFFGIAVGTYSSIFIATPLLVSLRQRETSIKELNRRAKAFQTSQASVLATTGTRDQHTPGESVSGVIEPERAKAAATAMATKTRRREIHPLAKRDDD</sequence>
<dbReference type="InterPro" id="IPR005665">
    <property type="entry name" value="SecF_bac"/>
</dbReference>
<comment type="function">
    <text evidence="9">Part of the Sec protein translocase complex. Interacts with the SecYEG preprotein conducting channel. SecDF uses the proton motive force (PMF) to complete protein translocation after the ATP-dependent function of SecA.</text>
</comment>
<comment type="caution">
    <text evidence="12">The sequence shown here is derived from an EMBL/GenBank/DDBJ whole genome shotgun (WGS) entry which is preliminary data.</text>
</comment>
<comment type="subunit">
    <text evidence="9">Forms a complex with SecD. Part of the essential Sec protein translocation apparatus which comprises SecA, SecYEG and auxiliary proteins SecDF. Other proteins may also be involved.</text>
</comment>
<evidence type="ECO:0000259" key="11">
    <source>
        <dbReference type="Pfam" id="PF02355"/>
    </source>
</evidence>